<dbReference type="EMBL" id="KB445795">
    <property type="protein sequence ID" value="EMD37975.1"/>
    <property type="molecule type" value="Genomic_DNA"/>
</dbReference>
<dbReference type="InterPro" id="IPR041577">
    <property type="entry name" value="RT_RNaseH_2"/>
</dbReference>
<evidence type="ECO:0000313" key="2">
    <source>
        <dbReference type="EMBL" id="EMD37975.1"/>
    </source>
</evidence>
<dbReference type="SUPFAM" id="SSF56672">
    <property type="entry name" value="DNA/RNA polymerases"/>
    <property type="match status" value="1"/>
</dbReference>
<feature type="domain" description="Reverse transcriptase/retrotransposon-derived protein RNase H-like" evidence="1">
    <location>
        <begin position="10"/>
        <end position="59"/>
    </location>
</feature>
<dbReference type="Proteomes" id="UP000016930">
    <property type="component" value="Unassembled WGS sequence"/>
</dbReference>
<dbReference type="Pfam" id="PF17919">
    <property type="entry name" value="RT_RNaseH_2"/>
    <property type="match status" value="1"/>
</dbReference>
<organism evidence="2 3">
    <name type="scientific">Ceriporiopsis subvermispora (strain B)</name>
    <name type="common">White-rot fungus</name>
    <name type="synonym">Gelatoporia subvermispora</name>
    <dbReference type="NCBI Taxonomy" id="914234"/>
    <lineage>
        <taxon>Eukaryota</taxon>
        <taxon>Fungi</taxon>
        <taxon>Dikarya</taxon>
        <taxon>Basidiomycota</taxon>
        <taxon>Agaricomycotina</taxon>
        <taxon>Agaricomycetes</taxon>
        <taxon>Polyporales</taxon>
        <taxon>Gelatoporiaceae</taxon>
        <taxon>Gelatoporia</taxon>
    </lineage>
</organism>
<protein>
    <recommendedName>
        <fullName evidence="1">Reverse transcriptase/retrotransposon-derived protein RNase H-like domain-containing protein</fullName>
    </recommendedName>
</protein>
<evidence type="ECO:0000313" key="3">
    <source>
        <dbReference type="Proteomes" id="UP000016930"/>
    </source>
</evidence>
<name>M2R0F1_CERS8</name>
<dbReference type="AlphaFoldDB" id="M2R0F1"/>
<gene>
    <name evidence="2" type="ORF">CERSUDRAFT_37924</name>
</gene>
<evidence type="ECO:0000259" key="1">
    <source>
        <dbReference type="Pfam" id="PF17919"/>
    </source>
</evidence>
<dbReference type="InterPro" id="IPR043502">
    <property type="entry name" value="DNA/RNA_pol_sf"/>
</dbReference>
<proteinExistence type="predicted"/>
<accession>M2R0F1</accession>
<dbReference type="STRING" id="914234.M2R0F1"/>
<keyword evidence="3" id="KW-1185">Reference proteome</keyword>
<dbReference type="HOGENOM" id="CLU_178721_0_0_1"/>
<feature type="non-terminal residue" evidence="2">
    <location>
        <position position="74"/>
    </location>
</feature>
<sequence length="74" mass="8524">LQQHSLDDRWTPQHTNTFLELKRILTSEPVLRCPKWDGTPFIVTTDGCQDGFSAVLMQRFTTVLPSGRTVERLH</sequence>
<feature type="non-terminal residue" evidence="2">
    <location>
        <position position="1"/>
    </location>
</feature>
<reference evidence="2 3" key="1">
    <citation type="journal article" date="2012" name="Proc. Natl. Acad. Sci. U.S.A.">
        <title>Comparative genomics of Ceriporiopsis subvermispora and Phanerochaete chrysosporium provide insight into selective ligninolysis.</title>
        <authorList>
            <person name="Fernandez-Fueyo E."/>
            <person name="Ruiz-Duenas F.J."/>
            <person name="Ferreira P."/>
            <person name="Floudas D."/>
            <person name="Hibbett D.S."/>
            <person name="Canessa P."/>
            <person name="Larrondo L.F."/>
            <person name="James T.Y."/>
            <person name="Seelenfreund D."/>
            <person name="Lobos S."/>
            <person name="Polanco R."/>
            <person name="Tello M."/>
            <person name="Honda Y."/>
            <person name="Watanabe T."/>
            <person name="Watanabe T."/>
            <person name="Ryu J.S."/>
            <person name="Kubicek C.P."/>
            <person name="Schmoll M."/>
            <person name="Gaskell J."/>
            <person name="Hammel K.E."/>
            <person name="St John F.J."/>
            <person name="Vanden Wymelenberg A."/>
            <person name="Sabat G."/>
            <person name="Splinter BonDurant S."/>
            <person name="Syed K."/>
            <person name="Yadav J.S."/>
            <person name="Doddapaneni H."/>
            <person name="Subramanian V."/>
            <person name="Lavin J.L."/>
            <person name="Oguiza J.A."/>
            <person name="Perez G."/>
            <person name="Pisabarro A.G."/>
            <person name="Ramirez L."/>
            <person name="Santoyo F."/>
            <person name="Master E."/>
            <person name="Coutinho P.M."/>
            <person name="Henrissat B."/>
            <person name="Lombard V."/>
            <person name="Magnuson J.K."/>
            <person name="Kuees U."/>
            <person name="Hori C."/>
            <person name="Igarashi K."/>
            <person name="Samejima M."/>
            <person name="Held B.W."/>
            <person name="Barry K.W."/>
            <person name="LaButti K.M."/>
            <person name="Lapidus A."/>
            <person name="Lindquist E.A."/>
            <person name="Lucas S.M."/>
            <person name="Riley R."/>
            <person name="Salamov A.A."/>
            <person name="Hoffmeister D."/>
            <person name="Schwenk D."/>
            <person name="Hadar Y."/>
            <person name="Yarden O."/>
            <person name="de Vries R.P."/>
            <person name="Wiebenga A."/>
            <person name="Stenlid J."/>
            <person name="Eastwood D."/>
            <person name="Grigoriev I.V."/>
            <person name="Berka R.M."/>
            <person name="Blanchette R.A."/>
            <person name="Kersten P."/>
            <person name="Martinez A.T."/>
            <person name="Vicuna R."/>
            <person name="Cullen D."/>
        </authorList>
    </citation>
    <scope>NUCLEOTIDE SEQUENCE [LARGE SCALE GENOMIC DNA]</scope>
    <source>
        <strain evidence="2 3">B</strain>
    </source>
</reference>
<dbReference type="OrthoDB" id="2662456at2759"/>